<feature type="transmembrane region" description="Helical" evidence="6">
    <location>
        <begin position="384"/>
        <end position="403"/>
    </location>
</feature>
<keyword evidence="9" id="KW-1185">Reference proteome</keyword>
<keyword evidence="2 6" id="KW-0812">Transmembrane</keyword>
<dbReference type="GO" id="GO:0016874">
    <property type="term" value="F:ligase activity"/>
    <property type="evidence" value="ECO:0007669"/>
    <property type="project" value="UniProtKB-KW"/>
</dbReference>
<feature type="transmembrane region" description="Helical" evidence="6">
    <location>
        <begin position="120"/>
        <end position="143"/>
    </location>
</feature>
<comment type="caution">
    <text evidence="8">The sequence shown here is derived from an EMBL/GenBank/DDBJ whole genome shotgun (WGS) entry which is preliminary data.</text>
</comment>
<feature type="transmembrane region" description="Helical" evidence="6">
    <location>
        <begin position="68"/>
        <end position="88"/>
    </location>
</feature>
<keyword evidence="8" id="KW-0436">Ligase</keyword>
<dbReference type="PANTHER" id="PTHR37422:SF23">
    <property type="entry name" value="TEICHURONIC ACID BIOSYNTHESIS PROTEIN TUAE"/>
    <property type="match status" value="1"/>
</dbReference>
<gene>
    <name evidence="8" type="ORF">ACG01O_11750</name>
</gene>
<dbReference type="EMBL" id="JBIGIB010000003">
    <property type="protein sequence ID" value="MFG6467285.1"/>
    <property type="molecule type" value="Genomic_DNA"/>
</dbReference>
<keyword evidence="3 6" id="KW-1133">Transmembrane helix</keyword>
<feature type="transmembrane region" description="Helical" evidence="6">
    <location>
        <begin position="360"/>
        <end position="378"/>
    </location>
</feature>
<feature type="transmembrane region" description="Helical" evidence="6">
    <location>
        <begin position="237"/>
        <end position="257"/>
    </location>
</feature>
<feature type="transmembrane region" description="Helical" evidence="6">
    <location>
        <begin position="12"/>
        <end position="32"/>
    </location>
</feature>
<feature type="transmembrane region" description="Helical" evidence="6">
    <location>
        <begin position="97"/>
        <end position="114"/>
    </location>
</feature>
<feature type="transmembrane region" description="Helical" evidence="6">
    <location>
        <begin position="44"/>
        <end position="62"/>
    </location>
</feature>
<keyword evidence="4 6" id="KW-0472">Membrane</keyword>
<evidence type="ECO:0000256" key="1">
    <source>
        <dbReference type="ARBA" id="ARBA00004141"/>
    </source>
</evidence>
<feature type="transmembrane region" description="Helical" evidence="6">
    <location>
        <begin position="203"/>
        <end position="225"/>
    </location>
</feature>
<dbReference type="PANTHER" id="PTHR37422">
    <property type="entry name" value="TEICHURONIC ACID BIOSYNTHESIS PROTEIN TUAE"/>
    <property type="match status" value="1"/>
</dbReference>
<evidence type="ECO:0000259" key="7">
    <source>
        <dbReference type="Pfam" id="PF04932"/>
    </source>
</evidence>
<accession>A0ABW7GZC4</accession>
<organism evidence="8 9">
    <name type="scientific">Pelomonas baiyunensis</name>
    <dbReference type="NCBI Taxonomy" id="3299026"/>
    <lineage>
        <taxon>Bacteria</taxon>
        <taxon>Pseudomonadati</taxon>
        <taxon>Pseudomonadota</taxon>
        <taxon>Betaproteobacteria</taxon>
        <taxon>Burkholderiales</taxon>
        <taxon>Sphaerotilaceae</taxon>
        <taxon>Roseateles</taxon>
    </lineage>
</organism>
<evidence type="ECO:0000256" key="2">
    <source>
        <dbReference type="ARBA" id="ARBA00022692"/>
    </source>
</evidence>
<evidence type="ECO:0000256" key="4">
    <source>
        <dbReference type="ARBA" id="ARBA00023136"/>
    </source>
</evidence>
<protein>
    <submittedName>
        <fullName evidence="8">O-antigen ligase family protein</fullName>
    </submittedName>
</protein>
<evidence type="ECO:0000256" key="5">
    <source>
        <dbReference type="SAM" id="MobiDB-lite"/>
    </source>
</evidence>
<evidence type="ECO:0000256" key="6">
    <source>
        <dbReference type="SAM" id="Phobius"/>
    </source>
</evidence>
<name>A0ABW7GZC4_9BURK</name>
<feature type="compositionally biased region" description="Low complexity" evidence="5">
    <location>
        <begin position="474"/>
        <end position="485"/>
    </location>
</feature>
<dbReference type="InterPro" id="IPR051533">
    <property type="entry name" value="WaaL-like"/>
</dbReference>
<dbReference type="Pfam" id="PF04932">
    <property type="entry name" value="Wzy_C"/>
    <property type="match status" value="1"/>
</dbReference>
<feature type="transmembrane region" description="Helical" evidence="6">
    <location>
        <begin position="328"/>
        <end position="348"/>
    </location>
</feature>
<dbReference type="RefSeq" id="WP_394384730.1">
    <property type="nucleotide sequence ID" value="NZ_JBIGIB010000003.1"/>
</dbReference>
<dbReference type="Proteomes" id="UP001606303">
    <property type="component" value="Unassembled WGS sequence"/>
</dbReference>
<reference evidence="8 9" key="1">
    <citation type="submission" date="2024-08" db="EMBL/GenBank/DDBJ databases">
        <authorList>
            <person name="Lu H."/>
        </authorList>
    </citation>
    <scope>NUCLEOTIDE SEQUENCE [LARGE SCALE GENOMIC DNA]</scope>
    <source>
        <strain evidence="8 9">BYS87W</strain>
    </source>
</reference>
<evidence type="ECO:0000256" key="3">
    <source>
        <dbReference type="ARBA" id="ARBA00022989"/>
    </source>
</evidence>
<dbReference type="InterPro" id="IPR007016">
    <property type="entry name" value="O-antigen_ligase-rel_domated"/>
</dbReference>
<comment type="subcellular location">
    <subcellularLocation>
        <location evidence="1">Membrane</location>
        <topology evidence="1">Multi-pass membrane protein</topology>
    </subcellularLocation>
</comment>
<feature type="transmembrane region" description="Helical" evidence="6">
    <location>
        <begin position="164"/>
        <end position="183"/>
    </location>
</feature>
<sequence length="491" mass="51250">MPPHAAPSRLPSPLLALMAAYLLGVPLLLPVVTPGLLAYDGARVLQLLCMPLLAAVALQAPVPALSSRMAWGAAALAALGVLSSALAANPAMGLREVLNLASLLAVGAVLASQGRQTLELLPKVAALAVAVYAVPVLGMAVLGATEGLPIAADMPLPGFANRRYLNHVQTVALPLAAFGVLQFRSALGRLLTGAGLVASATLLWITLGRGSLFGLAAALLVWGLCWRRGQANARPNLGVLGGSLALGAVLSALLQGWSGGLAQAAGLARDAGPVELASDHSRFSLWIRAWDMAIGSPWLGAGPMHYAMGNHPKAAHPHNEPLQWLAEWGWPATLLAALLLAMLARAAWRRQRSSAGQPATLGAAVLAAWACVFVDSWFSGLWVMPVSQTWLAALIGFSWAWWVTSAPETTTETATAPTPAVRRWHGLPLLLTGALLVQTLPELIRLPEHLQDVKRAFPGDGPRPRFWSHGQIGPANPTTPATTPATPAPHP</sequence>
<feature type="domain" description="O-antigen ligase-related" evidence="7">
    <location>
        <begin position="195"/>
        <end position="336"/>
    </location>
</feature>
<proteinExistence type="predicted"/>
<evidence type="ECO:0000313" key="9">
    <source>
        <dbReference type="Proteomes" id="UP001606303"/>
    </source>
</evidence>
<evidence type="ECO:0000313" key="8">
    <source>
        <dbReference type="EMBL" id="MFG6467285.1"/>
    </source>
</evidence>
<feature type="region of interest" description="Disordered" evidence="5">
    <location>
        <begin position="465"/>
        <end position="491"/>
    </location>
</feature>